<feature type="domain" description="N-acetyltransferase" evidence="1">
    <location>
        <begin position="12"/>
        <end position="154"/>
    </location>
</feature>
<dbReference type="RefSeq" id="WP_099577998.1">
    <property type="nucleotide sequence ID" value="NZ_MJBI02000001.1"/>
</dbReference>
<dbReference type="InterPro" id="IPR016181">
    <property type="entry name" value="Acyl_CoA_acyltransferase"/>
</dbReference>
<dbReference type="PROSITE" id="PS51186">
    <property type="entry name" value="GNAT"/>
    <property type="match status" value="1"/>
</dbReference>
<sequence length="165" mass="19656">MEFTIYNNKFEKEILTMIYDFFDFHAGLVSSKDELTNEARLKEIINEWISENHELYLIKIGKEIIGFCHLWYKGEIVCWVEDLYIIPEERGKGYGSYSLKLAENIVRSKPGYQAISLDVSIRNQTAIDLYFKNGYDSISLITLRKEFYENKRDKTVNFLEHEFFY</sequence>
<dbReference type="GO" id="GO:0016747">
    <property type="term" value="F:acyltransferase activity, transferring groups other than amino-acyl groups"/>
    <property type="evidence" value="ECO:0007669"/>
    <property type="project" value="InterPro"/>
</dbReference>
<dbReference type="EMBL" id="MJBI02000001">
    <property type="protein sequence ID" value="RAI82659.1"/>
    <property type="molecule type" value="Genomic_DNA"/>
</dbReference>
<reference evidence="2 3" key="1">
    <citation type="journal article" date="2018" name="Front. Microbiol.">
        <title>Description and Comparative Genomics of Macrococcus caseolyticus subsp. hominis subsp. nov., Macrococcus goetzii sp. nov., Macrococcus epidermidis sp. nov., and Macrococcus bohemicus sp. nov., Novel Macrococci From Human Clinical Material With Virulence Potential and Suspected Uptake of Foreign DNA by Natural Transformation.</title>
        <authorList>
            <person name="Maslanova I."/>
            <person name="Wertheimer Z."/>
            <person name="Sedlacek I."/>
            <person name="Svec P."/>
            <person name="Indrakova A."/>
            <person name="Kovarovic V."/>
            <person name="Schumann P."/>
            <person name="Sproer C."/>
            <person name="Kralova S."/>
            <person name="Sedo O."/>
            <person name="Kristofova L."/>
            <person name="Vrbovska V."/>
            <person name="Fuzik T."/>
            <person name="Petras P."/>
            <person name="Zdrahal Z."/>
            <person name="Ruzickova V."/>
            <person name="Doskar J."/>
            <person name="Pantucek R."/>
        </authorList>
    </citation>
    <scope>NUCLEOTIDE SEQUENCE [LARGE SCALE GENOMIC DNA]</scope>
    <source>
        <strain evidence="2 3">CCM 4927</strain>
    </source>
</reference>
<dbReference type="Gene3D" id="3.40.630.30">
    <property type="match status" value="1"/>
</dbReference>
<dbReference type="Proteomes" id="UP000229523">
    <property type="component" value="Unassembled WGS sequence"/>
</dbReference>
<dbReference type="CDD" id="cd04301">
    <property type="entry name" value="NAT_SF"/>
    <property type="match status" value="1"/>
</dbReference>
<dbReference type="AlphaFoldDB" id="A0A2G5NSJ1"/>
<organism evidence="2 3">
    <name type="scientific">Macrococcoides goetzii</name>
    <dbReference type="NCBI Taxonomy" id="1891097"/>
    <lineage>
        <taxon>Bacteria</taxon>
        <taxon>Bacillati</taxon>
        <taxon>Bacillota</taxon>
        <taxon>Bacilli</taxon>
        <taxon>Bacillales</taxon>
        <taxon>Staphylococcaceae</taxon>
        <taxon>Macrococcoides</taxon>
    </lineage>
</organism>
<evidence type="ECO:0000259" key="1">
    <source>
        <dbReference type="PROSITE" id="PS51186"/>
    </source>
</evidence>
<evidence type="ECO:0000313" key="2">
    <source>
        <dbReference type="EMBL" id="RAI82659.1"/>
    </source>
</evidence>
<name>A0A2G5NSJ1_9STAP</name>
<evidence type="ECO:0000313" key="3">
    <source>
        <dbReference type="Proteomes" id="UP000229523"/>
    </source>
</evidence>
<proteinExistence type="predicted"/>
<accession>A0A2G5NSJ1</accession>
<gene>
    <name evidence="2" type="ORF">BFS35_002945</name>
</gene>
<dbReference type="SUPFAM" id="SSF55729">
    <property type="entry name" value="Acyl-CoA N-acyltransferases (Nat)"/>
    <property type="match status" value="1"/>
</dbReference>
<dbReference type="InterPro" id="IPR000182">
    <property type="entry name" value="GNAT_dom"/>
</dbReference>
<comment type="caution">
    <text evidence="2">The sequence shown here is derived from an EMBL/GenBank/DDBJ whole genome shotgun (WGS) entry which is preliminary data.</text>
</comment>
<protein>
    <submittedName>
        <fullName evidence="2">GNAT family N-acetyltransferase</fullName>
    </submittedName>
</protein>
<dbReference type="Pfam" id="PF00583">
    <property type="entry name" value="Acetyltransf_1"/>
    <property type="match status" value="1"/>
</dbReference>
<keyword evidence="3" id="KW-1185">Reference proteome</keyword>